<keyword evidence="1" id="KW-0812">Transmembrane</keyword>
<name>A0A8S3G0Y2_9BILA</name>
<feature type="transmembrane region" description="Helical" evidence="1">
    <location>
        <begin position="33"/>
        <end position="55"/>
    </location>
</feature>
<reference evidence="2" key="1">
    <citation type="submission" date="2021-02" db="EMBL/GenBank/DDBJ databases">
        <authorList>
            <person name="Nowell W R."/>
        </authorList>
    </citation>
    <scope>NUCLEOTIDE SEQUENCE</scope>
</reference>
<organism evidence="2 3">
    <name type="scientific">Rotaria magnacalcarata</name>
    <dbReference type="NCBI Taxonomy" id="392030"/>
    <lineage>
        <taxon>Eukaryota</taxon>
        <taxon>Metazoa</taxon>
        <taxon>Spiralia</taxon>
        <taxon>Gnathifera</taxon>
        <taxon>Rotifera</taxon>
        <taxon>Eurotatoria</taxon>
        <taxon>Bdelloidea</taxon>
        <taxon>Philodinida</taxon>
        <taxon>Philodinidae</taxon>
        <taxon>Rotaria</taxon>
    </lineage>
</organism>
<dbReference type="Proteomes" id="UP000681967">
    <property type="component" value="Unassembled WGS sequence"/>
</dbReference>
<evidence type="ECO:0000256" key="1">
    <source>
        <dbReference type="SAM" id="Phobius"/>
    </source>
</evidence>
<gene>
    <name evidence="2" type="ORF">BYL167_LOCUS71166</name>
</gene>
<keyword evidence="1" id="KW-1133">Transmembrane helix</keyword>
<protein>
    <submittedName>
        <fullName evidence="2">Uncharacterized protein</fullName>
    </submittedName>
</protein>
<feature type="non-terminal residue" evidence="2">
    <location>
        <position position="1"/>
    </location>
</feature>
<dbReference type="EMBL" id="CAJOBH010254691">
    <property type="protein sequence ID" value="CAF5145943.1"/>
    <property type="molecule type" value="Genomic_DNA"/>
</dbReference>
<sequence length="61" mass="7045">MSKTPSANKDNMPMRDNRYVDETDTKERFEHRWWHILLITLAVVAFIVTCVFNGLSSTGSN</sequence>
<comment type="caution">
    <text evidence="2">The sequence shown here is derived from an EMBL/GenBank/DDBJ whole genome shotgun (WGS) entry which is preliminary data.</text>
</comment>
<keyword evidence="1" id="KW-0472">Membrane</keyword>
<evidence type="ECO:0000313" key="2">
    <source>
        <dbReference type="EMBL" id="CAF5145943.1"/>
    </source>
</evidence>
<accession>A0A8S3G0Y2</accession>
<proteinExistence type="predicted"/>
<dbReference type="AlphaFoldDB" id="A0A8S3G0Y2"/>
<evidence type="ECO:0000313" key="3">
    <source>
        <dbReference type="Proteomes" id="UP000681967"/>
    </source>
</evidence>